<proteinExistence type="predicted"/>
<gene>
    <name evidence="1" type="ORF">HMPREF1318_1080</name>
</gene>
<name>J0XDR2_9ACTO</name>
<reference evidence="1 2" key="1">
    <citation type="submission" date="2012-05" db="EMBL/GenBank/DDBJ databases">
        <authorList>
            <person name="Harkins D.M."/>
            <person name="Madupu R."/>
            <person name="Durkin A.S."/>
            <person name="Torralba M."/>
            <person name="Methe B."/>
            <person name="Sutton G.G."/>
            <person name="Nelson K.E."/>
        </authorList>
    </citation>
    <scope>NUCLEOTIDE SEQUENCE [LARGE SCALE GENOMIC DNA]</scope>
    <source>
        <strain evidence="1 2">F0489</strain>
    </source>
</reference>
<accession>J0XDR2</accession>
<dbReference type="AlphaFoldDB" id="J0XDR2"/>
<dbReference type="Proteomes" id="UP000002941">
    <property type="component" value="Unassembled WGS sequence"/>
</dbReference>
<organism evidence="1 2">
    <name type="scientific">Actinomyces massiliensis F0489</name>
    <dbReference type="NCBI Taxonomy" id="1125718"/>
    <lineage>
        <taxon>Bacteria</taxon>
        <taxon>Bacillati</taxon>
        <taxon>Actinomycetota</taxon>
        <taxon>Actinomycetes</taxon>
        <taxon>Actinomycetales</taxon>
        <taxon>Actinomycetaceae</taxon>
        <taxon>Actinomyces</taxon>
    </lineage>
</organism>
<keyword evidence="2" id="KW-1185">Reference proteome</keyword>
<evidence type="ECO:0000313" key="2">
    <source>
        <dbReference type="Proteomes" id="UP000002941"/>
    </source>
</evidence>
<dbReference type="eggNOG" id="COG0752">
    <property type="taxonomic scope" value="Bacteria"/>
</dbReference>
<protein>
    <submittedName>
        <fullName evidence="1">Uncharacterized protein</fullName>
    </submittedName>
</protein>
<comment type="caution">
    <text evidence="1">The sequence shown here is derived from an EMBL/GenBank/DDBJ whole genome shotgun (WGS) entry which is preliminary data.</text>
</comment>
<evidence type="ECO:0000313" key="1">
    <source>
        <dbReference type="EMBL" id="EJF46866.1"/>
    </source>
</evidence>
<sequence>MSATATGDKDDAVLTASVYIPESQESWFLRKLDAYVETVENERPRHRKLVESIEQIRKATARLLWTDPPECFPDDGAPVWWEVWLRKDSGIELKRLLRVVRPWGLSCPPEQSLKFGDRTVCLLQGTVKVSCKSSSVSTVLQS</sequence>
<dbReference type="EMBL" id="AKFT01000040">
    <property type="protein sequence ID" value="EJF46866.1"/>
    <property type="molecule type" value="Genomic_DNA"/>
</dbReference>